<dbReference type="SUPFAM" id="SSF53639">
    <property type="entry name" value="AraD/HMP-PK domain-like"/>
    <property type="match status" value="1"/>
</dbReference>
<keyword evidence="2 4" id="KW-0456">Lyase</keyword>
<dbReference type="GO" id="GO:0005829">
    <property type="term" value="C:cytosol"/>
    <property type="evidence" value="ECO:0007669"/>
    <property type="project" value="TreeGrafter"/>
</dbReference>
<evidence type="ECO:0000256" key="1">
    <source>
        <dbReference type="ARBA" id="ARBA00022723"/>
    </source>
</evidence>
<keyword evidence="1" id="KW-0479">Metal-binding</keyword>
<protein>
    <submittedName>
        <fullName evidence="4">Fuculose phosphate aldolase</fullName>
        <ecNumber evidence="4">4.1.2.17</ecNumber>
    </submittedName>
</protein>
<dbReference type="AlphaFoldDB" id="A0A267MKR7"/>
<dbReference type="PANTHER" id="PTHR22789:SF0">
    <property type="entry name" value="3-OXO-TETRONATE 4-PHOSPHATE DECARBOXYLASE-RELATED"/>
    <property type="match status" value="1"/>
</dbReference>
<feature type="domain" description="Class II aldolase/adducin N-terminal" evidence="3">
    <location>
        <begin position="8"/>
        <end position="185"/>
    </location>
</feature>
<dbReference type="InterPro" id="IPR036409">
    <property type="entry name" value="Aldolase_II/adducin_N_sf"/>
</dbReference>
<evidence type="ECO:0000256" key="2">
    <source>
        <dbReference type="ARBA" id="ARBA00023239"/>
    </source>
</evidence>
<sequence length="218" mass="24648">MRFEKERQLIVEYGKKLITSNLTKGTGGNISIFMRNEKLMAITPSGIDYFEMKPEDVLIMDLHGNVIDGDKRPSSEYSMHRIFYEKREDINAVVHVHSTYSTTLSCMNWELPAMHYLVAISGGKNVRCSEYATFGTEELAISAFEGMKDRYAVFLANHGLLAGAKDLPNAFNKAEEIEFCAEIYCRTKALGEPKILSDAEMNKMLGLFQSYGQVKTEE</sequence>
<organism evidence="4 5">
    <name type="scientific">Anaeromicrobium sediminis</name>
    <dbReference type="NCBI Taxonomy" id="1478221"/>
    <lineage>
        <taxon>Bacteria</taxon>
        <taxon>Bacillati</taxon>
        <taxon>Bacillota</taxon>
        <taxon>Clostridia</taxon>
        <taxon>Peptostreptococcales</taxon>
        <taxon>Thermotaleaceae</taxon>
        <taxon>Anaeromicrobium</taxon>
    </lineage>
</organism>
<gene>
    <name evidence="4" type="ORF">CCE28_07360</name>
</gene>
<dbReference type="InterPro" id="IPR001303">
    <property type="entry name" value="Aldolase_II/adducin_N"/>
</dbReference>
<dbReference type="OrthoDB" id="9794581at2"/>
<dbReference type="NCBIfam" id="NF005302">
    <property type="entry name" value="PRK06833.1"/>
    <property type="match status" value="1"/>
</dbReference>
<keyword evidence="5" id="KW-1185">Reference proteome</keyword>
<accession>A0A267MKR7</accession>
<dbReference type="Proteomes" id="UP000216024">
    <property type="component" value="Unassembled WGS sequence"/>
</dbReference>
<evidence type="ECO:0000259" key="3">
    <source>
        <dbReference type="SMART" id="SM01007"/>
    </source>
</evidence>
<evidence type="ECO:0000313" key="4">
    <source>
        <dbReference type="EMBL" id="PAB60179.1"/>
    </source>
</evidence>
<dbReference type="EC" id="4.1.2.17" evidence="4"/>
<dbReference type="Pfam" id="PF00596">
    <property type="entry name" value="Aldolase_II"/>
    <property type="match status" value="1"/>
</dbReference>
<dbReference type="PANTHER" id="PTHR22789">
    <property type="entry name" value="FUCULOSE PHOSPHATE ALDOLASE"/>
    <property type="match status" value="1"/>
</dbReference>
<dbReference type="GO" id="GO:0046872">
    <property type="term" value="F:metal ion binding"/>
    <property type="evidence" value="ECO:0007669"/>
    <property type="project" value="UniProtKB-KW"/>
</dbReference>
<dbReference type="EMBL" id="NIBG01000004">
    <property type="protein sequence ID" value="PAB60179.1"/>
    <property type="molecule type" value="Genomic_DNA"/>
</dbReference>
<proteinExistence type="predicted"/>
<dbReference type="SMART" id="SM01007">
    <property type="entry name" value="Aldolase_II"/>
    <property type="match status" value="1"/>
</dbReference>
<evidence type="ECO:0000313" key="5">
    <source>
        <dbReference type="Proteomes" id="UP000216024"/>
    </source>
</evidence>
<name>A0A267MKR7_9FIRM</name>
<dbReference type="GO" id="GO:0008738">
    <property type="term" value="F:L-fuculose-phosphate aldolase activity"/>
    <property type="evidence" value="ECO:0007669"/>
    <property type="project" value="UniProtKB-EC"/>
</dbReference>
<dbReference type="Gene3D" id="3.40.225.10">
    <property type="entry name" value="Class II aldolase/adducin N-terminal domain"/>
    <property type="match status" value="1"/>
</dbReference>
<dbReference type="InterPro" id="IPR050197">
    <property type="entry name" value="Aldolase_class_II_sugar_metab"/>
</dbReference>
<reference evidence="4 5" key="1">
    <citation type="submission" date="2017-06" db="EMBL/GenBank/DDBJ databases">
        <title>Draft genome sequence of anaerobic fermentative bacterium Anaeromicrobium sediminis DY2726D isolated from West Pacific Ocean sediments.</title>
        <authorList>
            <person name="Zeng X."/>
        </authorList>
    </citation>
    <scope>NUCLEOTIDE SEQUENCE [LARGE SCALE GENOMIC DNA]</scope>
    <source>
        <strain evidence="4 5">DY2726D</strain>
    </source>
</reference>
<dbReference type="GO" id="GO:0019323">
    <property type="term" value="P:pentose catabolic process"/>
    <property type="evidence" value="ECO:0007669"/>
    <property type="project" value="TreeGrafter"/>
</dbReference>
<comment type="caution">
    <text evidence="4">The sequence shown here is derived from an EMBL/GenBank/DDBJ whole genome shotgun (WGS) entry which is preliminary data.</text>
</comment>